<dbReference type="KEGG" id="nwr:E3U44_15875"/>
<dbReference type="EMBL" id="CP038033">
    <property type="protein sequence ID" value="QBQ56613.1"/>
    <property type="molecule type" value="Genomic_DNA"/>
</dbReference>
<evidence type="ECO:0000313" key="1">
    <source>
        <dbReference type="EMBL" id="QBQ56613.1"/>
    </source>
</evidence>
<dbReference type="AlphaFoldDB" id="A0A4P7C267"/>
<proteinExistence type="predicted"/>
<dbReference type="InterPro" id="IPR053199">
    <property type="entry name" value="cDPG_synthetase-like"/>
</dbReference>
<organism evidence="1 2">
    <name type="scientific">Nitrosococcus wardiae</name>
    <dbReference type="NCBI Taxonomy" id="1814290"/>
    <lineage>
        <taxon>Bacteria</taxon>
        <taxon>Pseudomonadati</taxon>
        <taxon>Pseudomonadota</taxon>
        <taxon>Gammaproteobacteria</taxon>
        <taxon>Chromatiales</taxon>
        <taxon>Chromatiaceae</taxon>
        <taxon>Nitrosococcus</taxon>
    </lineage>
</organism>
<gene>
    <name evidence="1" type="ORF">E3U44_15875</name>
</gene>
<reference evidence="1 2" key="1">
    <citation type="submission" date="2019-03" db="EMBL/GenBank/DDBJ databases">
        <title>The genome sequence of Nitrosococcus wardiae strain D1FHST reveals the archetypal metabolic capacity of ammonia-oxidizing Gammaproteobacteria.</title>
        <authorList>
            <person name="Wang L."/>
            <person name="Lim C.K."/>
            <person name="Hanson T.E."/>
            <person name="Dang H."/>
            <person name="Klotz M.G."/>
        </authorList>
    </citation>
    <scope>NUCLEOTIDE SEQUENCE [LARGE SCALE GENOMIC DNA]</scope>
    <source>
        <strain evidence="1 2">D1FHS</strain>
    </source>
</reference>
<dbReference type="PANTHER" id="PTHR42869:SF1">
    <property type="entry name" value="SLL0572 PROTEIN"/>
    <property type="match status" value="1"/>
</dbReference>
<dbReference type="SUPFAM" id="SSF52540">
    <property type="entry name" value="P-loop containing nucleoside triphosphate hydrolases"/>
    <property type="match status" value="1"/>
</dbReference>
<evidence type="ECO:0000313" key="2">
    <source>
        <dbReference type="Proteomes" id="UP000294325"/>
    </source>
</evidence>
<accession>A0A4P7C267</accession>
<dbReference type="OrthoDB" id="9763469at2"/>
<dbReference type="PANTHER" id="PTHR42869">
    <property type="entry name" value="SLL0572 PROTEIN"/>
    <property type="match status" value="1"/>
</dbReference>
<sequence>MGAAGRDFHNFNVVYRDDPGSQVVAFTATQIPEIAGRRYPPSLAGPCYREGIPIVEEATLATLCRQECIDQVVFAYSDVDYAHVMHQASIALGAGADFLLLGPERTMLQTDVPVIAISAVRTGCGKSQTSRWLSQLLRKKGLQVAVIRHPMPYGNLAQQAVQRFATPADLESAHCTIEEREEYEPHLAAGNVVYAGIDYAQILALAEREADLILWEGGNNDFPFIRPNLHIVLVDPLRPGSETSHHPGEAVLRMADIIIIAKVNSAAEEDIGQVTAMARQINSTATLIHGTSQVQLDDPERVRGKRVLVVEDGPTITHGGMPHGAGYVAATQAQAAEIVDPRQVAVEKIAAVYAQYPHIGPVLPALGYYPEQLQALRETLNAAQVDVVVSATPCDLDALIDLNKPIVRVRYEFAEAGEAGLGHWIEIFLQEQKLRPRD</sequence>
<dbReference type="Gene3D" id="3.40.50.300">
    <property type="entry name" value="P-loop containing nucleotide triphosphate hydrolases"/>
    <property type="match status" value="1"/>
</dbReference>
<keyword evidence="2" id="KW-1185">Reference proteome</keyword>
<dbReference type="InterPro" id="IPR027417">
    <property type="entry name" value="P-loop_NTPase"/>
</dbReference>
<dbReference type="Proteomes" id="UP000294325">
    <property type="component" value="Chromosome"/>
</dbReference>
<protein>
    <submittedName>
        <fullName evidence="1">GTPase</fullName>
    </submittedName>
</protein>
<name>A0A4P7C267_9GAMM</name>